<keyword evidence="1 3" id="KW-0238">DNA-binding</keyword>
<dbReference type="PROSITE" id="PS51898">
    <property type="entry name" value="TYR_RECOMBINASE"/>
    <property type="match status" value="1"/>
</dbReference>
<name>A0A1F2PDX3_9FIRM</name>
<dbReference type="AlphaFoldDB" id="A0A1F2PDX3"/>
<proteinExistence type="predicted"/>
<dbReference type="GO" id="GO:0003677">
    <property type="term" value="F:DNA binding"/>
    <property type="evidence" value="ECO:0007669"/>
    <property type="project" value="UniProtKB-UniRule"/>
</dbReference>
<dbReference type="PANTHER" id="PTHR30349:SF90">
    <property type="entry name" value="TYROSINE RECOMBINASE XERD"/>
    <property type="match status" value="1"/>
</dbReference>
<dbReference type="GO" id="GO:0006310">
    <property type="term" value="P:DNA recombination"/>
    <property type="evidence" value="ECO:0007669"/>
    <property type="project" value="UniProtKB-KW"/>
</dbReference>
<reference evidence="6 7" key="1">
    <citation type="submission" date="2015-09" db="EMBL/GenBank/DDBJ databases">
        <title>Genome sequence of Acetobacterium wieringae DSM 1911.</title>
        <authorList>
            <person name="Poehlein A."/>
            <person name="Bengelsdorf F.R."/>
            <person name="Schiel-Bengelsdorf B."/>
            <person name="Duerre P."/>
            <person name="Daniel R."/>
        </authorList>
    </citation>
    <scope>NUCLEOTIDE SEQUENCE [LARGE SCALE GENOMIC DNA]</scope>
    <source>
        <strain evidence="6 7">DSM 1911</strain>
    </source>
</reference>
<dbReference type="Proteomes" id="UP000176244">
    <property type="component" value="Unassembled WGS sequence"/>
</dbReference>
<protein>
    <submittedName>
        <fullName evidence="6">Tyrosine recombinase XerD</fullName>
    </submittedName>
</protein>
<dbReference type="CDD" id="cd01188">
    <property type="entry name" value="INT_RitA_C_like"/>
    <property type="match status" value="1"/>
</dbReference>
<dbReference type="Gene3D" id="1.10.443.10">
    <property type="entry name" value="Intergrase catalytic core"/>
    <property type="match status" value="1"/>
</dbReference>
<evidence type="ECO:0000256" key="3">
    <source>
        <dbReference type="PROSITE-ProRule" id="PRU01248"/>
    </source>
</evidence>
<dbReference type="InterPro" id="IPR050090">
    <property type="entry name" value="Tyrosine_recombinase_XerCD"/>
</dbReference>
<evidence type="ECO:0000259" key="4">
    <source>
        <dbReference type="PROSITE" id="PS51898"/>
    </source>
</evidence>
<dbReference type="PROSITE" id="PS51900">
    <property type="entry name" value="CB"/>
    <property type="match status" value="1"/>
</dbReference>
<dbReference type="InterPro" id="IPR011010">
    <property type="entry name" value="DNA_brk_join_enz"/>
</dbReference>
<dbReference type="Gene3D" id="1.10.150.130">
    <property type="match status" value="1"/>
</dbReference>
<dbReference type="EMBL" id="LKEU01000049">
    <property type="protein sequence ID" value="OFV69072.1"/>
    <property type="molecule type" value="Genomic_DNA"/>
</dbReference>
<feature type="domain" description="Tyr recombinase" evidence="4">
    <location>
        <begin position="213"/>
        <end position="399"/>
    </location>
</feature>
<sequence length="414" mass="46989">MNMSINELIDYASEALLDNGCTQDYVKHLSYTWTGLKHYLSVTNQAYSETIGNAFLRERYAIETDKTFAKLSAINKRRRRAIHILSNCLMHDVVTLPKSYSLCRFSCHYKTELLDFVEFRKQQDFSLSTLNRDICCLNRLSVYLDALDLRSLTDLNSAHLVGFVKYLSVEGHLPTLKGFASTIRLLMRYLYKTGVQKTDLSKFVPKVKPKTDGIPSVYTPDEIESMLTHFNRTNPKGIRDYAMVLLAVRLGMRASDICSLKFENIDWQANTISFIAKKNQKSAVLPLISEVGHAIIDYLQHSRPETTDKHIFVRLQKPFRELQPSGLHTIVTQAMRNAGIIIPSGKRHGPHALRASLATEMLAHNTPLPIISETLTHTCTDTTKIYLKVDVSHLRQCSLEVPPLGNVWMGGFLL</sequence>
<feature type="domain" description="Core-binding (CB)" evidence="5">
    <location>
        <begin position="100"/>
        <end position="191"/>
    </location>
</feature>
<dbReference type="RefSeq" id="WP_070372705.1">
    <property type="nucleotide sequence ID" value="NZ_JAIPPU010000002.1"/>
</dbReference>
<dbReference type="InterPro" id="IPR010998">
    <property type="entry name" value="Integrase_recombinase_N"/>
</dbReference>
<keyword evidence="2" id="KW-0233">DNA recombination</keyword>
<dbReference type="OrthoDB" id="9769726at2"/>
<dbReference type="STRING" id="52694.ACWI_34680"/>
<dbReference type="InterPro" id="IPR044068">
    <property type="entry name" value="CB"/>
</dbReference>
<organism evidence="6 7">
    <name type="scientific">Acetobacterium wieringae</name>
    <dbReference type="NCBI Taxonomy" id="52694"/>
    <lineage>
        <taxon>Bacteria</taxon>
        <taxon>Bacillati</taxon>
        <taxon>Bacillota</taxon>
        <taxon>Clostridia</taxon>
        <taxon>Eubacteriales</taxon>
        <taxon>Eubacteriaceae</taxon>
        <taxon>Acetobacterium</taxon>
    </lineage>
</organism>
<dbReference type="GO" id="GO:0015074">
    <property type="term" value="P:DNA integration"/>
    <property type="evidence" value="ECO:0007669"/>
    <property type="project" value="InterPro"/>
</dbReference>
<evidence type="ECO:0000259" key="5">
    <source>
        <dbReference type="PROSITE" id="PS51900"/>
    </source>
</evidence>
<evidence type="ECO:0000313" key="6">
    <source>
        <dbReference type="EMBL" id="OFV69072.1"/>
    </source>
</evidence>
<dbReference type="InterPro" id="IPR013762">
    <property type="entry name" value="Integrase-like_cat_sf"/>
</dbReference>
<dbReference type="PANTHER" id="PTHR30349">
    <property type="entry name" value="PHAGE INTEGRASE-RELATED"/>
    <property type="match status" value="1"/>
</dbReference>
<dbReference type="Pfam" id="PF00589">
    <property type="entry name" value="Phage_integrase"/>
    <property type="match status" value="1"/>
</dbReference>
<dbReference type="SUPFAM" id="SSF56349">
    <property type="entry name" value="DNA breaking-rejoining enzymes"/>
    <property type="match status" value="1"/>
</dbReference>
<gene>
    <name evidence="6" type="primary">xerD_7</name>
    <name evidence="6" type="ORF">ACWI_34680</name>
</gene>
<comment type="caution">
    <text evidence="6">The sequence shown here is derived from an EMBL/GenBank/DDBJ whole genome shotgun (WGS) entry which is preliminary data.</text>
</comment>
<accession>A0A1F2PDX3</accession>
<evidence type="ECO:0000256" key="2">
    <source>
        <dbReference type="ARBA" id="ARBA00023172"/>
    </source>
</evidence>
<evidence type="ECO:0000256" key="1">
    <source>
        <dbReference type="ARBA" id="ARBA00023125"/>
    </source>
</evidence>
<evidence type="ECO:0000313" key="7">
    <source>
        <dbReference type="Proteomes" id="UP000176244"/>
    </source>
</evidence>
<dbReference type="InterPro" id="IPR002104">
    <property type="entry name" value="Integrase_catalytic"/>
</dbReference>